<dbReference type="EMBL" id="AZGZ01000023">
    <property type="protein sequence ID" value="KZZ88909.1"/>
    <property type="molecule type" value="Genomic_DNA"/>
</dbReference>
<feature type="compositionally biased region" description="Basic and acidic residues" evidence="1">
    <location>
        <begin position="17"/>
        <end position="83"/>
    </location>
</feature>
<protein>
    <submittedName>
        <fullName evidence="2">Uncharacterized protein</fullName>
    </submittedName>
</protein>
<proteinExistence type="predicted"/>
<comment type="caution">
    <text evidence="2">The sequence shown here is derived from an EMBL/GenBank/DDBJ whole genome shotgun (WGS) entry which is preliminary data.</text>
</comment>
<gene>
    <name evidence="2" type="ORF">AAP_04701</name>
</gene>
<evidence type="ECO:0000313" key="2">
    <source>
        <dbReference type="EMBL" id="KZZ88909.1"/>
    </source>
</evidence>
<name>A0A167WIZ3_9EURO</name>
<feature type="region of interest" description="Disordered" evidence="1">
    <location>
        <begin position="1"/>
        <end position="113"/>
    </location>
</feature>
<accession>A0A167WIZ3</accession>
<keyword evidence="3" id="KW-1185">Reference proteome</keyword>
<dbReference type="Proteomes" id="UP000242877">
    <property type="component" value="Unassembled WGS sequence"/>
</dbReference>
<feature type="region of interest" description="Disordered" evidence="1">
    <location>
        <begin position="142"/>
        <end position="163"/>
    </location>
</feature>
<reference evidence="2 3" key="1">
    <citation type="journal article" date="2016" name="Genome Biol. Evol.">
        <title>Divergent and convergent evolution of fungal pathogenicity.</title>
        <authorList>
            <person name="Shang Y."/>
            <person name="Xiao G."/>
            <person name="Zheng P."/>
            <person name="Cen K."/>
            <person name="Zhan S."/>
            <person name="Wang C."/>
        </authorList>
    </citation>
    <scope>NUCLEOTIDE SEQUENCE [LARGE SCALE GENOMIC DNA]</scope>
    <source>
        <strain evidence="2 3">ARSEF 7405</strain>
    </source>
</reference>
<organism evidence="2 3">
    <name type="scientific">Ascosphaera apis ARSEF 7405</name>
    <dbReference type="NCBI Taxonomy" id="392613"/>
    <lineage>
        <taxon>Eukaryota</taxon>
        <taxon>Fungi</taxon>
        <taxon>Dikarya</taxon>
        <taxon>Ascomycota</taxon>
        <taxon>Pezizomycotina</taxon>
        <taxon>Eurotiomycetes</taxon>
        <taxon>Eurotiomycetidae</taxon>
        <taxon>Onygenales</taxon>
        <taxon>Ascosphaeraceae</taxon>
        <taxon>Ascosphaera</taxon>
    </lineage>
</organism>
<evidence type="ECO:0000313" key="3">
    <source>
        <dbReference type="Proteomes" id="UP000242877"/>
    </source>
</evidence>
<dbReference type="VEuPathDB" id="FungiDB:AAP_04701"/>
<sequence length="163" mass="17651">MSGSPPAPNAGTVVENEPNKDQTEVDTTDKQTIEHDGLSNNKDKPDQVEHDGLSNDKDKPDQVDHDGLSNDKDKFGQETKTVPENDTQEEFALQTPSVNCDQGASSSGPASPVDSCRIYLVQEDGQAYMGVSDFNFITDDFFGQIDEDGPEQTSLFGPPTSPK</sequence>
<evidence type="ECO:0000256" key="1">
    <source>
        <dbReference type="SAM" id="MobiDB-lite"/>
    </source>
</evidence>
<feature type="compositionally biased region" description="Polar residues" evidence="1">
    <location>
        <begin position="94"/>
        <end position="109"/>
    </location>
</feature>
<dbReference type="AlphaFoldDB" id="A0A167WIZ3"/>